<name>A0A0P1E113_9RHOB</name>
<organism evidence="2 3">
    <name type="scientific">Ruegeria atlantica</name>
    <dbReference type="NCBI Taxonomy" id="81569"/>
    <lineage>
        <taxon>Bacteria</taxon>
        <taxon>Pseudomonadati</taxon>
        <taxon>Pseudomonadota</taxon>
        <taxon>Alphaproteobacteria</taxon>
        <taxon>Rhodobacterales</taxon>
        <taxon>Roseobacteraceae</taxon>
        <taxon>Ruegeria</taxon>
    </lineage>
</organism>
<evidence type="ECO:0000256" key="1">
    <source>
        <dbReference type="SAM" id="MobiDB-lite"/>
    </source>
</evidence>
<feature type="region of interest" description="Disordered" evidence="1">
    <location>
        <begin position="14"/>
        <end position="48"/>
    </location>
</feature>
<dbReference type="Proteomes" id="UP000050786">
    <property type="component" value="Unassembled WGS sequence"/>
</dbReference>
<protein>
    <submittedName>
        <fullName evidence="2">Uncharacterized protein</fullName>
    </submittedName>
</protein>
<sequence>MLTPLFFRMILSRSDKGDTGNRSFFTLNHPHSSRNPNLEGGANHQGTP</sequence>
<dbReference type="AlphaFoldDB" id="A0A0P1E113"/>
<dbReference type="EMBL" id="CYPS01000008">
    <property type="protein sequence ID" value="CUH41498.1"/>
    <property type="molecule type" value="Genomic_DNA"/>
</dbReference>
<gene>
    <name evidence="2" type="ORF">RUM4293_00370</name>
</gene>
<feature type="compositionally biased region" description="Polar residues" evidence="1">
    <location>
        <begin position="20"/>
        <end position="36"/>
    </location>
</feature>
<keyword evidence="3" id="KW-1185">Reference proteome</keyword>
<reference evidence="3" key="1">
    <citation type="submission" date="2015-09" db="EMBL/GenBank/DDBJ databases">
        <authorList>
            <person name="Rodrigo-Torres L."/>
            <person name="Arahal D.R."/>
        </authorList>
    </citation>
    <scope>NUCLEOTIDE SEQUENCE [LARGE SCALE GENOMIC DNA]</scope>
    <source>
        <strain evidence="3">CECT 4293</strain>
    </source>
</reference>
<evidence type="ECO:0000313" key="3">
    <source>
        <dbReference type="Proteomes" id="UP000050786"/>
    </source>
</evidence>
<evidence type="ECO:0000313" key="2">
    <source>
        <dbReference type="EMBL" id="CUH41498.1"/>
    </source>
</evidence>
<accession>A0A0P1E113</accession>
<proteinExistence type="predicted"/>